<dbReference type="InterPro" id="IPR035992">
    <property type="entry name" value="Ricin_B-like_lectins"/>
</dbReference>
<dbReference type="SUPFAM" id="SSF50370">
    <property type="entry name" value="Ricin B-like lectins"/>
    <property type="match status" value="1"/>
</dbReference>
<dbReference type="Gene3D" id="2.80.10.50">
    <property type="match status" value="1"/>
</dbReference>
<dbReference type="Pfam" id="PF14200">
    <property type="entry name" value="RicinB_lectin_2"/>
    <property type="match status" value="1"/>
</dbReference>
<gene>
    <name evidence="4" type="ORF">SAMN05661093_09018</name>
</gene>
<dbReference type="Proteomes" id="UP000192674">
    <property type="component" value="Unassembled WGS sequence"/>
</dbReference>
<dbReference type="GO" id="GO:0030246">
    <property type="term" value="F:carbohydrate binding"/>
    <property type="evidence" value="ECO:0007669"/>
    <property type="project" value="UniProtKB-KW"/>
</dbReference>
<evidence type="ECO:0000313" key="4">
    <source>
        <dbReference type="EMBL" id="SMD25280.1"/>
    </source>
</evidence>
<feature type="compositionally biased region" description="Pro residues" evidence="1">
    <location>
        <begin position="81"/>
        <end position="98"/>
    </location>
</feature>
<keyword evidence="4" id="KW-0430">Lectin</keyword>
<feature type="domain" description="Ricin B lectin" evidence="3">
    <location>
        <begin position="149"/>
        <end position="222"/>
    </location>
</feature>
<protein>
    <submittedName>
        <fullName evidence="4">Ricin-type beta-trefoil lectin domain-like</fullName>
    </submittedName>
</protein>
<sequence length="250" mass="26253">MGRRAKRVVAGVMVAVVATTLAVIVSDSDDRASGIVVPLPDSTDPVPPVTATEIAATELTVVAPSVAAPPETYKQPVRSTPQPPASKPSPTNSPPPQPSTGQGPVAARFDPSASYRIVNHVNSLVLDSGGPVHPGTAMKLWEPGSPSTNLQFQLIETGDGHYRLVNRTNGLTVDGRGATTAGSWVGQRWWDGSSALQWIPVEVGNGLFTLTNRATGFLLDGAGRGTQMGAQAKQWPPTGSQNQLWRIVRV</sequence>
<dbReference type="InterPro" id="IPR000772">
    <property type="entry name" value="Ricin_B_lectin"/>
</dbReference>
<feature type="chain" id="PRO_5038836127" evidence="2">
    <location>
        <begin position="23"/>
        <end position="250"/>
    </location>
</feature>
<keyword evidence="5" id="KW-1185">Reference proteome</keyword>
<evidence type="ECO:0000259" key="3">
    <source>
        <dbReference type="Pfam" id="PF14200"/>
    </source>
</evidence>
<dbReference type="PROSITE" id="PS50231">
    <property type="entry name" value="RICIN_B_LECTIN"/>
    <property type="match status" value="1"/>
</dbReference>
<dbReference type="CDD" id="cd00161">
    <property type="entry name" value="beta-trefoil_Ricin-like"/>
    <property type="match status" value="1"/>
</dbReference>
<dbReference type="RefSeq" id="WP_143447028.1">
    <property type="nucleotide sequence ID" value="NZ_FWXV01000011.1"/>
</dbReference>
<proteinExistence type="predicted"/>
<dbReference type="AlphaFoldDB" id="A0A1W2FTM8"/>
<keyword evidence="2" id="KW-0732">Signal</keyword>
<feature type="region of interest" description="Disordered" evidence="1">
    <location>
        <begin position="70"/>
        <end position="107"/>
    </location>
</feature>
<accession>A0A1W2FTM8</accession>
<evidence type="ECO:0000256" key="1">
    <source>
        <dbReference type="SAM" id="MobiDB-lite"/>
    </source>
</evidence>
<feature type="signal peptide" evidence="2">
    <location>
        <begin position="1"/>
        <end position="22"/>
    </location>
</feature>
<evidence type="ECO:0000313" key="5">
    <source>
        <dbReference type="Proteomes" id="UP000192674"/>
    </source>
</evidence>
<dbReference type="EMBL" id="FWXV01000011">
    <property type="protein sequence ID" value="SMD25280.1"/>
    <property type="molecule type" value="Genomic_DNA"/>
</dbReference>
<dbReference type="OrthoDB" id="9135253at2"/>
<evidence type="ECO:0000256" key="2">
    <source>
        <dbReference type="SAM" id="SignalP"/>
    </source>
</evidence>
<reference evidence="4 5" key="1">
    <citation type="submission" date="2017-04" db="EMBL/GenBank/DDBJ databases">
        <authorList>
            <person name="Afonso C.L."/>
            <person name="Miller P.J."/>
            <person name="Scott M.A."/>
            <person name="Spackman E."/>
            <person name="Goraichik I."/>
            <person name="Dimitrov K.M."/>
            <person name="Suarez D.L."/>
            <person name="Swayne D.E."/>
        </authorList>
    </citation>
    <scope>NUCLEOTIDE SEQUENCE [LARGE SCALE GENOMIC DNA]</scope>
    <source>
        <strain evidence="4 5">DSM 43828</strain>
    </source>
</reference>
<name>A0A1W2FTM8_KIBAR</name>
<organism evidence="4 5">
    <name type="scientific">Kibdelosporangium aridum</name>
    <dbReference type="NCBI Taxonomy" id="2030"/>
    <lineage>
        <taxon>Bacteria</taxon>
        <taxon>Bacillati</taxon>
        <taxon>Actinomycetota</taxon>
        <taxon>Actinomycetes</taxon>
        <taxon>Pseudonocardiales</taxon>
        <taxon>Pseudonocardiaceae</taxon>
        <taxon>Kibdelosporangium</taxon>
    </lineage>
</organism>